<comment type="caution">
    <text evidence="1">The sequence shown here is derived from an EMBL/GenBank/DDBJ whole genome shotgun (WGS) entry which is preliminary data.</text>
</comment>
<name>A0A9D9G029_PROMR</name>
<reference evidence="1" key="1">
    <citation type="journal article" date="2021" name="Front. Mar. Sci.">
        <title>Genomes of Diverse Isolates of Prochlorococcus High-Light-Adapted Clade II in the Western Pacific Ocean.</title>
        <authorList>
            <person name="Yan W."/>
            <person name="Feng X."/>
            <person name="Zhang W."/>
            <person name="Nawaz M.Z."/>
            <person name="Luo T."/>
            <person name="Zhang R."/>
            <person name="Jiao N."/>
        </authorList>
    </citation>
    <scope>NUCLEOTIDE SEQUENCE</scope>
    <source>
        <strain evidence="1">XMU1424</strain>
    </source>
</reference>
<dbReference type="AlphaFoldDB" id="A0A9D9G029"/>
<proteinExistence type="predicted"/>
<dbReference type="EMBL" id="JAEPLE010000003">
    <property type="protein sequence ID" value="MBO6988444.1"/>
    <property type="molecule type" value="Genomic_DNA"/>
</dbReference>
<evidence type="ECO:0000313" key="1">
    <source>
        <dbReference type="EMBL" id="MBO6988444.1"/>
    </source>
</evidence>
<accession>A0A9D9G029</accession>
<protein>
    <submittedName>
        <fullName evidence="1">Uncharacterized protein</fullName>
    </submittedName>
</protein>
<gene>
    <name evidence="1" type="ORF">JJ833_06225</name>
</gene>
<organism evidence="1">
    <name type="scientific">Prochlorococcus marinus XMU1424</name>
    <dbReference type="NCBI Taxonomy" id="2774497"/>
    <lineage>
        <taxon>Bacteria</taxon>
        <taxon>Bacillati</taxon>
        <taxon>Cyanobacteriota</taxon>
        <taxon>Cyanophyceae</taxon>
        <taxon>Synechococcales</taxon>
        <taxon>Prochlorococcaceae</taxon>
        <taxon>Prochlorococcus</taxon>
    </lineage>
</organism>
<sequence>MKNTSQFVAGLSQILSINKSNIKSFIPVTLPTFYNDFLGGSIEWE</sequence>